<name>A0A0A5G1C0_9BACI</name>
<comment type="caution">
    <text evidence="4">The sequence shown here is derived from an EMBL/GenBank/DDBJ whole genome shotgun (WGS) entry which is preliminary data.</text>
</comment>
<dbReference type="GO" id="GO:0016616">
    <property type="term" value="F:oxidoreductase activity, acting on the CH-OH group of donors, NAD or NADP as acceptor"/>
    <property type="evidence" value="ECO:0007669"/>
    <property type="project" value="UniProtKB-ARBA"/>
</dbReference>
<dbReference type="Gene3D" id="3.40.50.720">
    <property type="entry name" value="NAD(P)-binding Rossmann-like Domain"/>
    <property type="match status" value="1"/>
</dbReference>
<gene>
    <name evidence="4" type="ORF">N783_13830</name>
</gene>
<dbReference type="OrthoDB" id="9793345at2"/>
<accession>A0A0A5G1C0</accession>
<dbReference type="RefSeq" id="WP_027446039.1">
    <property type="nucleotide sequence ID" value="NZ_AULJ01000020.1"/>
</dbReference>
<dbReference type="FunFam" id="3.40.50.720:FF:000047">
    <property type="entry name" value="NADP-dependent L-serine/L-allo-threonine dehydrogenase"/>
    <property type="match status" value="1"/>
</dbReference>
<dbReference type="Pfam" id="PF00106">
    <property type="entry name" value="adh_short"/>
    <property type="match status" value="1"/>
</dbReference>
<dbReference type="InterPro" id="IPR020904">
    <property type="entry name" value="Sc_DH/Rdtase_CS"/>
</dbReference>
<dbReference type="STRING" id="1385511.GCA_000425225_02027"/>
<protein>
    <submittedName>
        <fullName evidence="4">Oxidoreductase</fullName>
    </submittedName>
</protein>
<proteinExistence type="inferred from homology"/>
<evidence type="ECO:0000256" key="3">
    <source>
        <dbReference type="RuleBase" id="RU000363"/>
    </source>
</evidence>
<dbReference type="PRINTS" id="PR00080">
    <property type="entry name" value="SDRFAMILY"/>
</dbReference>
<organism evidence="4 5">
    <name type="scientific">Pontibacillus marinus BH030004 = DSM 16465</name>
    <dbReference type="NCBI Taxonomy" id="1385511"/>
    <lineage>
        <taxon>Bacteria</taxon>
        <taxon>Bacillati</taxon>
        <taxon>Bacillota</taxon>
        <taxon>Bacilli</taxon>
        <taxon>Bacillales</taxon>
        <taxon>Bacillaceae</taxon>
        <taxon>Pontibacillus</taxon>
    </lineage>
</organism>
<dbReference type="PIRSF" id="PIRSF000126">
    <property type="entry name" value="11-beta-HSD1"/>
    <property type="match status" value="1"/>
</dbReference>
<dbReference type="PRINTS" id="PR00081">
    <property type="entry name" value="GDHRDH"/>
</dbReference>
<dbReference type="InterPro" id="IPR002347">
    <property type="entry name" value="SDR_fam"/>
</dbReference>
<comment type="similarity">
    <text evidence="1 3">Belongs to the short-chain dehydrogenases/reductases (SDR) family.</text>
</comment>
<keyword evidence="5" id="KW-1185">Reference proteome</keyword>
<keyword evidence="2" id="KW-0560">Oxidoreductase</keyword>
<dbReference type="InterPro" id="IPR036291">
    <property type="entry name" value="NAD(P)-bd_dom_sf"/>
</dbReference>
<dbReference type="PANTHER" id="PTHR44196:SF1">
    <property type="entry name" value="DEHYDROGENASE_REDUCTASE SDR FAMILY MEMBER 7B"/>
    <property type="match status" value="1"/>
</dbReference>
<dbReference type="PROSITE" id="PS00061">
    <property type="entry name" value="ADH_SHORT"/>
    <property type="match status" value="1"/>
</dbReference>
<dbReference type="eggNOG" id="COG0300">
    <property type="taxonomic scope" value="Bacteria"/>
</dbReference>
<dbReference type="EMBL" id="AVPF01000036">
    <property type="protein sequence ID" value="KGX85839.1"/>
    <property type="molecule type" value="Genomic_DNA"/>
</dbReference>
<evidence type="ECO:0000256" key="1">
    <source>
        <dbReference type="ARBA" id="ARBA00006484"/>
    </source>
</evidence>
<dbReference type="PANTHER" id="PTHR44196">
    <property type="entry name" value="DEHYDROGENASE/REDUCTASE SDR FAMILY MEMBER 7B"/>
    <property type="match status" value="1"/>
</dbReference>
<dbReference type="SUPFAM" id="SSF51735">
    <property type="entry name" value="NAD(P)-binding Rossmann-fold domains"/>
    <property type="match status" value="1"/>
</dbReference>
<evidence type="ECO:0000256" key="2">
    <source>
        <dbReference type="ARBA" id="ARBA00023002"/>
    </source>
</evidence>
<sequence>MSERMNGKNIVITGASSGIGERLAIRVAEAGAVPVLLARNEDKLRMLSDRIRETYGVEAFWYPCDLADKEAIQKCFQHLFKEVGRIDALVNNAGFGVFERVEDTSMDAFRSMFDVNVIGLIHCVKEVLPFMKEAREGHIVNIASQAGKISTPKSAGYASTKHAVLGFTNGLRMEIDSYNIGVTAVNLGPVRTNFFETADPGGTYIKSVERYMLDPDDVAKKVVEHLFTSKREINMPQWMELGAKAYQLAPGLMEKMLGKQFKKK</sequence>
<dbReference type="Proteomes" id="UP000030403">
    <property type="component" value="Unassembled WGS sequence"/>
</dbReference>
<reference evidence="4 5" key="1">
    <citation type="submission" date="2013-08" db="EMBL/GenBank/DDBJ databases">
        <authorList>
            <person name="Huang J."/>
            <person name="Wang G."/>
        </authorList>
    </citation>
    <scope>NUCLEOTIDE SEQUENCE [LARGE SCALE GENOMIC DNA]</scope>
    <source>
        <strain evidence="4 5">BH030004</strain>
    </source>
</reference>
<evidence type="ECO:0000313" key="5">
    <source>
        <dbReference type="Proteomes" id="UP000030403"/>
    </source>
</evidence>
<dbReference type="AlphaFoldDB" id="A0A0A5G1C0"/>
<evidence type="ECO:0000313" key="4">
    <source>
        <dbReference type="EMBL" id="KGX85839.1"/>
    </source>
</evidence>
<dbReference type="GO" id="GO:0016020">
    <property type="term" value="C:membrane"/>
    <property type="evidence" value="ECO:0007669"/>
    <property type="project" value="TreeGrafter"/>
</dbReference>